<organism evidence="8 9">
    <name type="scientific">Dillenia turbinata</name>
    <dbReference type="NCBI Taxonomy" id="194707"/>
    <lineage>
        <taxon>Eukaryota</taxon>
        <taxon>Viridiplantae</taxon>
        <taxon>Streptophyta</taxon>
        <taxon>Embryophyta</taxon>
        <taxon>Tracheophyta</taxon>
        <taxon>Spermatophyta</taxon>
        <taxon>Magnoliopsida</taxon>
        <taxon>eudicotyledons</taxon>
        <taxon>Gunneridae</taxon>
        <taxon>Pentapetalae</taxon>
        <taxon>Dilleniales</taxon>
        <taxon>Dilleniaceae</taxon>
        <taxon>Dillenia</taxon>
    </lineage>
</organism>
<evidence type="ECO:0000256" key="3">
    <source>
        <dbReference type="ARBA" id="ARBA00022741"/>
    </source>
</evidence>
<dbReference type="Gene3D" id="3.30.200.20">
    <property type="entry name" value="Phosphorylase Kinase, domain 1"/>
    <property type="match status" value="1"/>
</dbReference>
<keyword evidence="2" id="KW-0808">Transferase</keyword>
<dbReference type="InterPro" id="IPR000719">
    <property type="entry name" value="Prot_kinase_dom"/>
</dbReference>
<dbReference type="Proteomes" id="UP001370490">
    <property type="component" value="Unassembled WGS sequence"/>
</dbReference>
<evidence type="ECO:0000256" key="1">
    <source>
        <dbReference type="ARBA" id="ARBA00022527"/>
    </source>
</evidence>
<keyword evidence="3 6" id="KW-0547">Nucleotide-binding</keyword>
<accession>A0AAN8UTR0</accession>
<evidence type="ECO:0000256" key="5">
    <source>
        <dbReference type="ARBA" id="ARBA00022840"/>
    </source>
</evidence>
<dbReference type="GO" id="GO:0005886">
    <property type="term" value="C:plasma membrane"/>
    <property type="evidence" value="ECO:0007669"/>
    <property type="project" value="TreeGrafter"/>
</dbReference>
<dbReference type="Pfam" id="PF07714">
    <property type="entry name" value="PK_Tyr_Ser-Thr"/>
    <property type="match status" value="1"/>
</dbReference>
<evidence type="ECO:0000313" key="8">
    <source>
        <dbReference type="EMBL" id="KAK6917426.1"/>
    </source>
</evidence>
<dbReference type="InterPro" id="IPR017441">
    <property type="entry name" value="Protein_kinase_ATP_BS"/>
</dbReference>
<proteinExistence type="predicted"/>
<keyword evidence="9" id="KW-1185">Reference proteome</keyword>
<feature type="domain" description="Protein kinase" evidence="7">
    <location>
        <begin position="72"/>
        <end position="169"/>
    </location>
</feature>
<keyword evidence="1" id="KW-0723">Serine/threonine-protein kinase</keyword>
<evidence type="ECO:0000259" key="7">
    <source>
        <dbReference type="PROSITE" id="PS50011"/>
    </source>
</evidence>
<feature type="binding site" evidence="6">
    <location>
        <position position="100"/>
    </location>
    <ligand>
        <name>ATP</name>
        <dbReference type="ChEBI" id="CHEBI:30616"/>
    </ligand>
</feature>
<comment type="caution">
    <text evidence="8">The sequence shown here is derived from an EMBL/GenBank/DDBJ whole genome shotgun (WGS) entry which is preliminary data.</text>
</comment>
<name>A0AAN8UTR0_9MAGN</name>
<evidence type="ECO:0000256" key="4">
    <source>
        <dbReference type="ARBA" id="ARBA00022777"/>
    </source>
</evidence>
<keyword evidence="4 8" id="KW-0418">Kinase</keyword>
<dbReference type="PROSITE" id="PS00107">
    <property type="entry name" value="PROTEIN_KINASE_ATP"/>
    <property type="match status" value="1"/>
</dbReference>
<dbReference type="PANTHER" id="PTHR27002:SF1082">
    <property type="entry name" value="OS06G0693000 PROTEIN"/>
    <property type="match status" value="1"/>
</dbReference>
<dbReference type="PROSITE" id="PS50011">
    <property type="entry name" value="PROTEIN_KINASE_DOM"/>
    <property type="match status" value="1"/>
</dbReference>
<protein>
    <submittedName>
        <fullName evidence="8">Serine-threonine/tyrosine-protein kinase, catalytic domain</fullName>
    </submittedName>
</protein>
<reference evidence="8 9" key="1">
    <citation type="submission" date="2023-12" db="EMBL/GenBank/DDBJ databases">
        <title>A high-quality genome assembly for Dillenia turbinata (Dilleniales).</title>
        <authorList>
            <person name="Chanderbali A."/>
        </authorList>
    </citation>
    <scope>NUCLEOTIDE SEQUENCE [LARGE SCALE GENOMIC DNA]</scope>
    <source>
        <strain evidence="8">LSX21</strain>
        <tissue evidence="8">Leaf</tissue>
    </source>
</reference>
<gene>
    <name evidence="8" type="ORF">RJ641_018177</name>
</gene>
<evidence type="ECO:0000256" key="6">
    <source>
        <dbReference type="PROSITE-ProRule" id="PRU10141"/>
    </source>
</evidence>
<dbReference type="GO" id="GO:0004674">
    <property type="term" value="F:protein serine/threonine kinase activity"/>
    <property type="evidence" value="ECO:0007669"/>
    <property type="project" value="UniProtKB-KW"/>
</dbReference>
<dbReference type="AlphaFoldDB" id="A0AAN8UTR0"/>
<dbReference type="PANTHER" id="PTHR27002">
    <property type="entry name" value="RECEPTOR-LIKE SERINE/THREONINE-PROTEIN KINASE SD1-8"/>
    <property type="match status" value="1"/>
</dbReference>
<evidence type="ECO:0000313" key="9">
    <source>
        <dbReference type="Proteomes" id="UP001370490"/>
    </source>
</evidence>
<dbReference type="GO" id="GO:0005524">
    <property type="term" value="F:ATP binding"/>
    <property type="evidence" value="ECO:0007669"/>
    <property type="project" value="UniProtKB-UniRule"/>
</dbReference>
<dbReference type="InterPro" id="IPR011009">
    <property type="entry name" value="Kinase-like_dom_sf"/>
</dbReference>
<dbReference type="SUPFAM" id="SSF56112">
    <property type="entry name" value="Protein kinase-like (PK-like)"/>
    <property type="match status" value="1"/>
</dbReference>
<keyword evidence="5 6" id="KW-0067">ATP-binding</keyword>
<sequence>MECSRTAAHPILAEAVEQLIVMKSTKVLFANRRDAFLITTTDQSFKPSMNHVQLQELLIFKLDMLATATNNFGEANKLGQGGFGDAYRGKVPKGQVIAVKRLSRASPPGIDEFINEVVVISKLQHSNSVKLLGCCVEGEGKMLVYEYMPNYSLDTFIFGHISISFLFFV</sequence>
<dbReference type="FunFam" id="3.30.200.20:FF:001238">
    <property type="entry name" value="Os08g0179000 protein"/>
    <property type="match status" value="1"/>
</dbReference>
<dbReference type="InterPro" id="IPR001245">
    <property type="entry name" value="Ser-Thr/Tyr_kinase_cat_dom"/>
</dbReference>
<dbReference type="EMBL" id="JBAMMX010000023">
    <property type="protein sequence ID" value="KAK6917426.1"/>
    <property type="molecule type" value="Genomic_DNA"/>
</dbReference>
<evidence type="ECO:0000256" key="2">
    <source>
        <dbReference type="ARBA" id="ARBA00022679"/>
    </source>
</evidence>